<dbReference type="SUPFAM" id="SSF53474">
    <property type="entry name" value="alpha/beta-Hydrolases"/>
    <property type="match status" value="1"/>
</dbReference>
<sequence length="194" mass="21636">LVVFVHGLEGILLNRSFLPVFKCFSGSCDDLSSYRNIFRLVSANVPGFHYLLSASNHAKTWSDIDQMADNLLEEVHSYMTRYSELPTRVSFVAHSLGGVIVRAAVSREEASEWLVPRLHCLLTINSPHLGLAYVGKGVNLGIQFMQWYVSQRILFVLSSFGNSHCIGFRVKDRSAEMLIPAYLSALSSSFAAFN</sequence>
<dbReference type="WBParaSite" id="HPBE_0002288601-mRNA-1">
    <property type="protein sequence ID" value="HPBE_0002288601-mRNA-1"/>
    <property type="gene ID" value="HPBE_0002288601"/>
</dbReference>
<feature type="domain" description="DUF676" evidence="1">
    <location>
        <begin position="1"/>
        <end position="161"/>
    </location>
</feature>
<keyword evidence="2" id="KW-1185">Reference proteome</keyword>
<proteinExistence type="predicted"/>
<dbReference type="InterPro" id="IPR029058">
    <property type="entry name" value="AB_hydrolase_fold"/>
</dbReference>
<protein>
    <submittedName>
        <fullName evidence="3">DUF676 domain-containing protein</fullName>
    </submittedName>
</protein>
<evidence type="ECO:0000313" key="3">
    <source>
        <dbReference type="WBParaSite" id="HPBE_0002288601-mRNA-1"/>
    </source>
</evidence>
<dbReference type="PANTHER" id="PTHR12482">
    <property type="entry name" value="LIPASE ROG1-RELATED-RELATED"/>
    <property type="match status" value="1"/>
</dbReference>
<dbReference type="Pfam" id="PF05057">
    <property type="entry name" value="DUF676"/>
    <property type="match status" value="1"/>
</dbReference>
<evidence type="ECO:0000313" key="2">
    <source>
        <dbReference type="Proteomes" id="UP000050761"/>
    </source>
</evidence>
<reference evidence="3" key="1">
    <citation type="submission" date="2019-09" db="UniProtKB">
        <authorList>
            <consortium name="WormBaseParasite"/>
        </authorList>
    </citation>
    <scope>IDENTIFICATION</scope>
</reference>
<evidence type="ECO:0000259" key="1">
    <source>
        <dbReference type="Pfam" id="PF05057"/>
    </source>
</evidence>
<dbReference type="Proteomes" id="UP000050761">
    <property type="component" value="Unassembled WGS sequence"/>
</dbReference>
<dbReference type="InterPro" id="IPR007751">
    <property type="entry name" value="DUF676_lipase-like"/>
</dbReference>
<accession>A0A183GJN0</accession>
<dbReference type="InterPro" id="IPR044294">
    <property type="entry name" value="Lipase-like"/>
</dbReference>
<dbReference type="AlphaFoldDB" id="A0A183GJN0"/>
<dbReference type="PANTHER" id="PTHR12482:SF5">
    <property type="entry name" value="DUF676 DOMAIN-CONTAINING PROTEIN"/>
    <property type="match status" value="1"/>
</dbReference>
<name>A0A183GJN0_HELPZ</name>
<organism evidence="2 3">
    <name type="scientific">Heligmosomoides polygyrus</name>
    <name type="common">Parasitic roundworm</name>
    <dbReference type="NCBI Taxonomy" id="6339"/>
    <lineage>
        <taxon>Eukaryota</taxon>
        <taxon>Metazoa</taxon>
        <taxon>Ecdysozoa</taxon>
        <taxon>Nematoda</taxon>
        <taxon>Chromadorea</taxon>
        <taxon>Rhabditida</taxon>
        <taxon>Rhabditina</taxon>
        <taxon>Rhabditomorpha</taxon>
        <taxon>Strongyloidea</taxon>
        <taxon>Heligmosomidae</taxon>
        <taxon>Heligmosomoides</taxon>
    </lineage>
</organism>
<dbReference type="Gene3D" id="3.40.50.1820">
    <property type="entry name" value="alpha/beta hydrolase"/>
    <property type="match status" value="1"/>
</dbReference>